<sequence length="305" mass="33739">MLRQRTLKATVSTIGIGLHSGKKVSMTLRPAPSNTGIVFRRIDMNPPALIELHPERVGETMLCTALIDKDAKVSTIEHLLSALAGLGIDNLYVDLDAAEIPIMDGSAAPFLYLLLSTGIEELKAPKRFIRIKKPLEASRGNAWAKLLPYAGFKASFEIEFDHPAVSATGQSLEIDFSRQAYASEIARARTFGFMRDVEMLRSRNLGLGGSLENAIVLDEFRVLNQDGLRYSDEFIRHKILDAIGDLYTLGHGIIGAYVGYKSGHAINNLLARELLQQQDAWEMVTLDNKQKEQAIFADSYVYASI</sequence>
<keyword evidence="9 12" id="KW-0862">Zinc</keyword>
<dbReference type="Pfam" id="PF03331">
    <property type="entry name" value="LpxC"/>
    <property type="match status" value="1"/>
</dbReference>
<dbReference type="GO" id="GO:0009245">
    <property type="term" value="P:lipid A biosynthetic process"/>
    <property type="evidence" value="ECO:0007669"/>
    <property type="project" value="UniProtKB-UniRule"/>
</dbReference>
<feature type="binding site" evidence="12">
    <location>
        <position position="78"/>
    </location>
    <ligand>
        <name>Zn(2+)</name>
        <dbReference type="ChEBI" id="CHEBI:29105"/>
    </ligand>
</feature>
<feature type="binding site" evidence="12">
    <location>
        <position position="237"/>
    </location>
    <ligand>
        <name>Zn(2+)</name>
        <dbReference type="ChEBI" id="CHEBI:29105"/>
    </ligand>
</feature>
<comment type="catalytic activity">
    <reaction evidence="11 12">
        <text>a UDP-3-O-[(3R)-3-hydroxyacyl]-N-acetyl-alpha-D-glucosamine + H2O = a UDP-3-O-[(3R)-3-hydroxyacyl]-alpha-D-glucosamine + acetate</text>
        <dbReference type="Rhea" id="RHEA:67816"/>
        <dbReference type="ChEBI" id="CHEBI:15377"/>
        <dbReference type="ChEBI" id="CHEBI:30089"/>
        <dbReference type="ChEBI" id="CHEBI:137740"/>
        <dbReference type="ChEBI" id="CHEBI:173225"/>
        <dbReference type="EC" id="3.5.1.108"/>
    </reaction>
</comment>
<keyword evidence="6 12" id="KW-0441">Lipid A biosynthesis</keyword>
<proteinExistence type="inferred from homology"/>
<dbReference type="Gene3D" id="3.30.1700.10">
    <property type="entry name" value="lpxc deacetylase, domain 2"/>
    <property type="match status" value="1"/>
</dbReference>
<dbReference type="GO" id="GO:0103117">
    <property type="term" value="F:UDP-3-O-acyl-N-acetylglucosamine deacetylase activity"/>
    <property type="evidence" value="ECO:0007669"/>
    <property type="project" value="UniProtKB-UniRule"/>
</dbReference>
<dbReference type="PANTHER" id="PTHR33694:SF1">
    <property type="entry name" value="UDP-3-O-ACYL-N-ACETYLGLUCOSAMINE DEACETYLASE 1, MITOCHONDRIAL-RELATED"/>
    <property type="match status" value="1"/>
</dbReference>
<gene>
    <name evidence="12" type="primary">lpxC</name>
    <name evidence="13" type="ORF">BWK73_37370</name>
</gene>
<evidence type="ECO:0000256" key="9">
    <source>
        <dbReference type="ARBA" id="ARBA00022833"/>
    </source>
</evidence>
<comment type="similarity">
    <text evidence="12">Belongs to the LpxC family.</text>
</comment>
<protein>
    <recommendedName>
        <fullName evidence="4 12">UDP-3-O-acyl-N-acetylglucosamine deacetylase</fullName>
        <shortName evidence="12">UDP-3-O-acyl-GlcNAc deacetylase</shortName>
        <ecNumber evidence="4 12">3.5.1.108</ecNumber>
    </recommendedName>
    <alternativeName>
        <fullName evidence="12">UDP-3-O-[R-3-hydroxymyristoyl]-N-acetylglucosamine deacetylase</fullName>
    </alternativeName>
</protein>
<evidence type="ECO:0000256" key="6">
    <source>
        <dbReference type="ARBA" id="ARBA00022556"/>
    </source>
</evidence>
<dbReference type="InterPro" id="IPR015870">
    <property type="entry name" value="UDP-acyl_N-AcGlcN_deAcase_N"/>
</dbReference>
<dbReference type="SUPFAM" id="SSF54211">
    <property type="entry name" value="Ribosomal protein S5 domain 2-like"/>
    <property type="match status" value="2"/>
</dbReference>
<dbReference type="UniPathway" id="UPA00359">
    <property type="reaction ID" value="UER00478"/>
</dbReference>
<dbReference type="EMBL" id="MTEJ01000360">
    <property type="protein sequence ID" value="OQX04078.1"/>
    <property type="molecule type" value="Genomic_DNA"/>
</dbReference>
<evidence type="ECO:0000313" key="14">
    <source>
        <dbReference type="Proteomes" id="UP000192491"/>
    </source>
</evidence>
<evidence type="ECO:0000256" key="11">
    <source>
        <dbReference type="ARBA" id="ARBA00024535"/>
    </source>
</evidence>
<evidence type="ECO:0000256" key="3">
    <source>
        <dbReference type="ARBA" id="ARBA00005002"/>
    </source>
</evidence>
<dbReference type="GO" id="GO:0016020">
    <property type="term" value="C:membrane"/>
    <property type="evidence" value="ECO:0007669"/>
    <property type="project" value="GOC"/>
</dbReference>
<dbReference type="HAMAP" id="MF_00388">
    <property type="entry name" value="LpxC"/>
    <property type="match status" value="1"/>
</dbReference>
<keyword evidence="7 12" id="KW-0479">Metal-binding</keyword>
<evidence type="ECO:0000256" key="2">
    <source>
        <dbReference type="ARBA" id="ARBA00002923"/>
    </source>
</evidence>
<dbReference type="GO" id="GO:0046872">
    <property type="term" value="F:metal ion binding"/>
    <property type="evidence" value="ECO:0007669"/>
    <property type="project" value="UniProtKB-KW"/>
</dbReference>
<feature type="active site" description="Proton donor" evidence="12">
    <location>
        <position position="264"/>
    </location>
</feature>
<dbReference type="AlphaFoldDB" id="A0A1Y1QFB6"/>
<dbReference type="NCBIfam" id="TIGR00325">
    <property type="entry name" value="lpxC"/>
    <property type="match status" value="1"/>
</dbReference>
<evidence type="ECO:0000256" key="10">
    <source>
        <dbReference type="ARBA" id="ARBA00023098"/>
    </source>
</evidence>
<dbReference type="EC" id="3.5.1.108" evidence="4 12"/>
<accession>A0A1Y1QFB6</accession>
<dbReference type="STRING" id="1123401.GCA_000621325_00783"/>
<keyword evidence="5 12" id="KW-0444">Lipid biosynthesis</keyword>
<comment type="caution">
    <text evidence="13">The sequence shown here is derived from an EMBL/GenBank/DDBJ whole genome shotgun (WGS) entry which is preliminary data.</text>
</comment>
<dbReference type="Gene3D" id="3.30.230.20">
    <property type="entry name" value="lpxc deacetylase, domain 1"/>
    <property type="match status" value="1"/>
</dbReference>
<dbReference type="PANTHER" id="PTHR33694">
    <property type="entry name" value="UDP-3-O-ACYL-N-ACETYLGLUCOSAMINE DEACETYLASE 1, MITOCHONDRIAL-RELATED"/>
    <property type="match status" value="1"/>
</dbReference>
<dbReference type="InterPro" id="IPR004463">
    <property type="entry name" value="UDP-acyl_GlcNac_deAcase"/>
</dbReference>
<evidence type="ECO:0000256" key="1">
    <source>
        <dbReference type="ARBA" id="ARBA00001947"/>
    </source>
</evidence>
<reference evidence="13 14" key="1">
    <citation type="submission" date="2017-01" db="EMBL/GenBank/DDBJ databases">
        <title>Novel large sulfur bacteria in the metagenomes of groundwater-fed chemosynthetic microbial mats in the Lake Huron basin.</title>
        <authorList>
            <person name="Sharrar A.M."/>
            <person name="Flood B.E."/>
            <person name="Bailey J.V."/>
            <person name="Jones D.S."/>
            <person name="Biddanda B."/>
            <person name="Ruberg S.A."/>
            <person name="Marcus D.N."/>
            <person name="Dick G.J."/>
        </authorList>
    </citation>
    <scope>NUCLEOTIDE SEQUENCE [LARGE SCALE GENOMIC DNA]</scope>
    <source>
        <strain evidence="13">A8</strain>
    </source>
</reference>
<comment type="pathway">
    <text evidence="3 12">Glycolipid biosynthesis; lipid IV(A) biosynthesis; lipid IV(A) from (3R)-3-hydroxytetradecanoyl-[acyl-carrier-protein] and UDP-N-acetyl-alpha-D-glucosamine: step 2/6.</text>
</comment>
<name>A0A1Y1QFB6_9GAMM</name>
<evidence type="ECO:0000256" key="4">
    <source>
        <dbReference type="ARBA" id="ARBA00012745"/>
    </source>
</evidence>
<evidence type="ECO:0000256" key="12">
    <source>
        <dbReference type="HAMAP-Rule" id="MF_00388"/>
    </source>
</evidence>
<evidence type="ECO:0000313" key="13">
    <source>
        <dbReference type="EMBL" id="OQX04078.1"/>
    </source>
</evidence>
<keyword evidence="10 12" id="KW-0443">Lipid metabolism</keyword>
<comment type="function">
    <text evidence="2 12">Catalyzes the hydrolysis of UDP-3-O-myristoyl-N-acetylglucosamine to form UDP-3-O-myristoylglucosamine and acetate, the committed step in lipid A biosynthesis.</text>
</comment>
<feature type="binding site" evidence="12">
    <location>
        <position position="241"/>
    </location>
    <ligand>
        <name>Zn(2+)</name>
        <dbReference type="ChEBI" id="CHEBI:29105"/>
    </ligand>
</feature>
<evidence type="ECO:0000256" key="5">
    <source>
        <dbReference type="ARBA" id="ARBA00022516"/>
    </source>
</evidence>
<evidence type="ECO:0000256" key="8">
    <source>
        <dbReference type="ARBA" id="ARBA00022801"/>
    </source>
</evidence>
<evidence type="ECO:0000256" key="7">
    <source>
        <dbReference type="ARBA" id="ARBA00022723"/>
    </source>
</evidence>
<organism evidence="13 14">
    <name type="scientific">Thiothrix lacustris</name>
    <dbReference type="NCBI Taxonomy" id="525917"/>
    <lineage>
        <taxon>Bacteria</taxon>
        <taxon>Pseudomonadati</taxon>
        <taxon>Pseudomonadota</taxon>
        <taxon>Gammaproteobacteria</taxon>
        <taxon>Thiotrichales</taxon>
        <taxon>Thiotrichaceae</taxon>
        <taxon>Thiothrix</taxon>
    </lineage>
</organism>
<dbReference type="Proteomes" id="UP000192491">
    <property type="component" value="Unassembled WGS sequence"/>
</dbReference>
<keyword evidence="8 12" id="KW-0378">Hydrolase</keyword>
<dbReference type="InterPro" id="IPR020568">
    <property type="entry name" value="Ribosomal_Su5_D2-typ_SF"/>
</dbReference>
<dbReference type="InterPro" id="IPR011334">
    <property type="entry name" value="UDP-acyl_GlcNac_deAcase_C"/>
</dbReference>
<comment type="cofactor">
    <cofactor evidence="1 12">
        <name>Zn(2+)</name>
        <dbReference type="ChEBI" id="CHEBI:29105"/>
    </cofactor>
</comment>